<dbReference type="AlphaFoldDB" id="A0A7X2PAZ8"/>
<evidence type="ECO:0000313" key="2">
    <source>
        <dbReference type="Proteomes" id="UP000460549"/>
    </source>
</evidence>
<protein>
    <submittedName>
        <fullName evidence="1">Uncharacterized protein</fullName>
    </submittedName>
</protein>
<dbReference type="RefSeq" id="WP_154424334.1">
    <property type="nucleotide sequence ID" value="NZ_VUNN01000002.1"/>
</dbReference>
<gene>
    <name evidence="1" type="ORF">FYJ80_01350</name>
</gene>
<evidence type="ECO:0000313" key="1">
    <source>
        <dbReference type="EMBL" id="MSU05432.1"/>
    </source>
</evidence>
<keyword evidence="2" id="KW-1185">Reference proteome</keyword>
<dbReference type="Proteomes" id="UP000460549">
    <property type="component" value="Unassembled WGS sequence"/>
</dbReference>
<reference evidence="1 2" key="1">
    <citation type="submission" date="2019-08" db="EMBL/GenBank/DDBJ databases">
        <title>In-depth cultivation of the pig gut microbiome towards novel bacterial diversity and tailored functional studies.</title>
        <authorList>
            <person name="Wylensek D."/>
            <person name="Hitch T.C.A."/>
            <person name="Clavel T."/>
        </authorList>
    </citation>
    <scope>NUCLEOTIDE SEQUENCE [LARGE SCALE GENOMIC DNA]</scope>
    <source>
        <strain evidence="1 2">NM-380-WT-3C1</strain>
    </source>
</reference>
<proteinExistence type="predicted"/>
<name>A0A7X2PAZ8_9SPIO</name>
<organism evidence="1 2">
    <name type="scientific">Bullifex porci</name>
    <dbReference type="NCBI Taxonomy" id="2606638"/>
    <lineage>
        <taxon>Bacteria</taxon>
        <taxon>Pseudomonadati</taxon>
        <taxon>Spirochaetota</taxon>
        <taxon>Spirochaetia</taxon>
        <taxon>Spirochaetales</taxon>
        <taxon>Spirochaetaceae</taxon>
        <taxon>Bullifex</taxon>
    </lineage>
</organism>
<sequence>MEKSDYKVIESSSSDGSTIYSFVDKSGDSQLRVYDLMTGITLTHHSAHTNRFYSYTKKGESLIEIYHCREGRMECSYKDGYFYLMPGDLAIGIIENCKNEYIFPLNHYHGITITINTAIAPKCFSCFLEDVNVQPIKVASKLCNGNSFFVIRSRSYIEDLFSEMYKVPCDSTKGYYKIKVLELLLILSGVDPKENR</sequence>
<accession>A0A7X2PAZ8</accession>
<comment type="caution">
    <text evidence="1">The sequence shown here is derived from an EMBL/GenBank/DDBJ whole genome shotgun (WGS) entry which is preliminary data.</text>
</comment>
<dbReference type="EMBL" id="VUNN01000002">
    <property type="protein sequence ID" value="MSU05432.1"/>
    <property type="molecule type" value="Genomic_DNA"/>
</dbReference>